<evidence type="ECO:0000259" key="4">
    <source>
        <dbReference type="PROSITE" id="PS50977"/>
    </source>
</evidence>
<gene>
    <name evidence="5" type="ORF">GCM10009801_15850</name>
</gene>
<keyword evidence="1 2" id="KW-0238">DNA-binding</keyword>
<organism evidence="5 6">
    <name type="scientific">Streptomyces albiaxialis</name>
    <dbReference type="NCBI Taxonomy" id="329523"/>
    <lineage>
        <taxon>Bacteria</taxon>
        <taxon>Bacillati</taxon>
        <taxon>Actinomycetota</taxon>
        <taxon>Actinomycetes</taxon>
        <taxon>Kitasatosporales</taxon>
        <taxon>Streptomycetaceae</taxon>
        <taxon>Streptomyces</taxon>
    </lineage>
</organism>
<evidence type="ECO:0000256" key="2">
    <source>
        <dbReference type="PROSITE-ProRule" id="PRU00335"/>
    </source>
</evidence>
<proteinExistence type="predicted"/>
<name>A0ABN2VNY7_9ACTN</name>
<feature type="domain" description="HTH tetR-type" evidence="4">
    <location>
        <begin position="29"/>
        <end position="89"/>
    </location>
</feature>
<dbReference type="InterPro" id="IPR001647">
    <property type="entry name" value="HTH_TetR"/>
</dbReference>
<dbReference type="EMBL" id="BAAAPE010000002">
    <property type="protein sequence ID" value="GAA2067949.1"/>
    <property type="molecule type" value="Genomic_DNA"/>
</dbReference>
<dbReference type="InterPro" id="IPR041583">
    <property type="entry name" value="TetR_C_31"/>
</dbReference>
<evidence type="ECO:0000313" key="6">
    <source>
        <dbReference type="Proteomes" id="UP001500016"/>
    </source>
</evidence>
<protein>
    <submittedName>
        <fullName evidence="5">TetR/AcrR family transcriptional regulator</fullName>
    </submittedName>
</protein>
<evidence type="ECO:0000256" key="3">
    <source>
        <dbReference type="SAM" id="MobiDB-lite"/>
    </source>
</evidence>
<feature type="DNA-binding region" description="H-T-H motif" evidence="2">
    <location>
        <begin position="52"/>
        <end position="71"/>
    </location>
</feature>
<accession>A0ABN2VNY7</accession>
<dbReference type="InterPro" id="IPR009057">
    <property type="entry name" value="Homeodomain-like_sf"/>
</dbReference>
<evidence type="ECO:0000313" key="5">
    <source>
        <dbReference type="EMBL" id="GAA2067949.1"/>
    </source>
</evidence>
<dbReference type="Pfam" id="PF17940">
    <property type="entry name" value="TetR_C_31"/>
    <property type="match status" value="1"/>
</dbReference>
<keyword evidence="6" id="KW-1185">Reference proteome</keyword>
<dbReference type="SUPFAM" id="SSF46689">
    <property type="entry name" value="Homeodomain-like"/>
    <property type="match status" value="1"/>
</dbReference>
<reference evidence="5 6" key="1">
    <citation type="journal article" date="2019" name="Int. J. Syst. Evol. Microbiol.">
        <title>The Global Catalogue of Microorganisms (GCM) 10K type strain sequencing project: providing services to taxonomists for standard genome sequencing and annotation.</title>
        <authorList>
            <consortium name="The Broad Institute Genomics Platform"/>
            <consortium name="The Broad Institute Genome Sequencing Center for Infectious Disease"/>
            <person name="Wu L."/>
            <person name="Ma J."/>
        </authorList>
    </citation>
    <scope>NUCLEOTIDE SEQUENCE [LARGE SCALE GENOMIC DNA]</scope>
    <source>
        <strain evidence="5 6">JCM 15478</strain>
    </source>
</reference>
<dbReference type="PROSITE" id="PS50977">
    <property type="entry name" value="HTH_TETR_2"/>
    <property type="match status" value="1"/>
</dbReference>
<comment type="caution">
    <text evidence="5">The sequence shown here is derived from an EMBL/GenBank/DDBJ whole genome shotgun (WGS) entry which is preliminary data.</text>
</comment>
<evidence type="ECO:0000256" key="1">
    <source>
        <dbReference type="ARBA" id="ARBA00023125"/>
    </source>
</evidence>
<feature type="compositionally biased region" description="Low complexity" evidence="3">
    <location>
        <begin position="13"/>
        <end position="25"/>
    </location>
</feature>
<sequence>MTTRDAAAPPPSSDDAPASGDAPSGEGPASRHERVADAAIGLLAERGMRGLTHRAVDEAAGLPQGSTSNYARTRAALLEAAIRRLAVREGRVLTPAEMPDGSEPGGLAEAVARAMHRHLTDHRALLVARYELALEATRRPELRECYDRTGLNAFAEPLRAMLTAAGSPDPERHARSMMSWCDGVMFTYTAGTHQGTTPDEGELRAGVEELLAGMLGGPARGNRPAQRSR</sequence>
<dbReference type="RefSeq" id="WP_344525454.1">
    <property type="nucleotide sequence ID" value="NZ_BAAAPE010000002.1"/>
</dbReference>
<dbReference type="Proteomes" id="UP001500016">
    <property type="component" value="Unassembled WGS sequence"/>
</dbReference>
<dbReference type="Gene3D" id="1.10.357.10">
    <property type="entry name" value="Tetracycline Repressor, domain 2"/>
    <property type="match status" value="1"/>
</dbReference>
<feature type="region of interest" description="Disordered" evidence="3">
    <location>
        <begin position="1"/>
        <end position="33"/>
    </location>
</feature>